<feature type="region of interest" description="Disordered" evidence="2">
    <location>
        <begin position="74"/>
        <end position="101"/>
    </location>
</feature>
<dbReference type="GO" id="GO:0003677">
    <property type="term" value="F:DNA binding"/>
    <property type="evidence" value="ECO:0007669"/>
    <property type="project" value="UniProtKB-UniRule"/>
</dbReference>
<dbReference type="Proteomes" id="UP000729402">
    <property type="component" value="Unassembled WGS sequence"/>
</dbReference>
<evidence type="ECO:0000259" key="3">
    <source>
        <dbReference type="PROSITE" id="PS50118"/>
    </source>
</evidence>
<dbReference type="EMBL" id="JAAALK010000290">
    <property type="protein sequence ID" value="KAG8046260.1"/>
    <property type="molecule type" value="Genomic_DNA"/>
</dbReference>
<dbReference type="GO" id="GO:0010197">
    <property type="term" value="P:polar nucleus fusion"/>
    <property type="evidence" value="ECO:0007669"/>
    <property type="project" value="TreeGrafter"/>
</dbReference>
<keyword evidence="1" id="KW-0238">DNA-binding</keyword>
<dbReference type="FunFam" id="1.10.30.10:FF:000084">
    <property type="entry name" value="HMG type nucleosome/chromatin assembly factor"/>
    <property type="match status" value="1"/>
</dbReference>
<dbReference type="PANTHER" id="PTHR47658:SF1">
    <property type="entry name" value="MEIOSIS INITIATOR PROTEIN"/>
    <property type="match status" value="1"/>
</dbReference>
<reference evidence="4" key="1">
    <citation type="journal article" date="2021" name="bioRxiv">
        <title>Whole Genome Assembly and Annotation of Northern Wild Rice, Zizania palustris L., Supports a Whole Genome Duplication in the Zizania Genus.</title>
        <authorList>
            <person name="Haas M."/>
            <person name="Kono T."/>
            <person name="Macchietto M."/>
            <person name="Millas R."/>
            <person name="McGilp L."/>
            <person name="Shao M."/>
            <person name="Duquette J."/>
            <person name="Hirsch C.N."/>
            <person name="Kimball J."/>
        </authorList>
    </citation>
    <scope>NUCLEOTIDE SEQUENCE</scope>
    <source>
        <tissue evidence="4">Fresh leaf tissue</tissue>
    </source>
</reference>
<keyword evidence="1" id="KW-0539">Nucleus</keyword>
<dbReference type="PROSITE" id="PS50118">
    <property type="entry name" value="HMG_BOX_2"/>
    <property type="match status" value="1"/>
</dbReference>
<keyword evidence="5" id="KW-1185">Reference proteome</keyword>
<proteinExistence type="predicted"/>
<accession>A0A8J5V1E9</accession>
<dbReference type="Pfam" id="PF00505">
    <property type="entry name" value="HMG_box"/>
    <property type="match status" value="1"/>
</dbReference>
<feature type="compositionally biased region" description="Basic and acidic residues" evidence="2">
    <location>
        <begin position="141"/>
        <end position="173"/>
    </location>
</feature>
<sequence length="214" mass="23349">MAGSAVKSGARTRKRVEAASEVAVVKRARDGSAFTRCEACNKDVPVVLIDMHSCSLDSKIRMTLEAQVVEQAVESEKKKKKSTGGKGKSADKGGKKGKRPPTAFFLFMADFRKEYKADHPDNKSVSVVAKEGGERWNSMSEEEKKPYIDKAAELKAERDNGERSDENDVGGKADEEDEEVDKPADGAASGDTDNDNDDDAGEQEEEKNELDDDI</sequence>
<gene>
    <name evidence="4" type="ORF">GUJ93_ZPchr0008g11471</name>
</gene>
<comment type="caution">
    <text evidence="4">The sequence shown here is derived from an EMBL/GenBank/DDBJ whole genome shotgun (WGS) entry which is preliminary data.</text>
</comment>
<feature type="compositionally biased region" description="Acidic residues" evidence="2">
    <location>
        <begin position="192"/>
        <end position="214"/>
    </location>
</feature>
<organism evidence="4 5">
    <name type="scientific">Zizania palustris</name>
    <name type="common">Northern wild rice</name>
    <dbReference type="NCBI Taxonomy" id="103762"/>
    <lineage>
        <taxon>Eukaryota</taxon>
        <taxon>Viridiplantae</taxon>
        <taxon>Streptophyta</taxon>
        <taxon>Embryophyta</taxon>
        <taxon>Tracheophyta</taxon>
        <taxon>Spermatophyta</taxon>
        <taxon>Magnoliopsida</taxon>
        <taxon>Liliopsida</taxon>
        <taxon>Poales</taxon>
        <taxon>Poaceae</taxon>
        <taxon>BOP clade</taxon>
        <taxon>Oryzoideae</taxon>
        <taxon>Oryzeae</taxon>
        <taxon>Zizaniinae</taxon>
        <taxon>Zizania</taxon>
    </lineage>
</organism>
<evidence type="ECO:0000256" key="2">
    <source>
        <dbReference type="SAM" id="MobiDB-lite"/>
    </source>
</evidence>
<dbReference type="InterPro" id="IPR009071">
    <property type="entry name" value="HMG_box_dom"/>
</dbReference>
<dbReference type="SMART" id="SM00398">
    <property type="entry name" value="HMG"/>
    <property type="match status" value="1"/>
</dbReference>
<dbReference type="GO" id="GO:0005634">
    <property type="term" value="C:nucleus"/>
    <property type="evidence" value="ECO:0007669"/>
    <property type="project" value="UniProtKB-UniRule"/>
</dbReference>
<dbReference type="CDD" id="cd22005">
    <property type="entry name" value="HMG-box_AtHMGB1-like"/>
    <property type="match status" value="1"/>
</dbReference>
<reference evidence="4" key="2">
    <citation type="submission" date="2021-02" db="EMBL/GenBank/DDBJ databases">
        <authorList>
            <person name="Kimball J.A."/>
            <person name="Haas M.W."/>
            <person name="Macchietto M."/>
            <person name="Kono T."/>
            <person name="Duquette J."/>
            <person name="Shao M."/>
        </authorList>
    </citation>
    <scope>NUCLEOTIDE SEQUENCE</scope>
    <source>
        <tissue evidence="4">Fresh leaf tissue</tissue>
    </source>
</reference>
<feature type="region of interest" description="Disordered" evidence="2">
    <location>
        <begin position="117"/>
        <end position="214"/>
    </location>
</feature>
<evidence type="ECO:0000313" key="4">
    <source>
        <dbReference type="EMBL" id="KAG8046260.1"/>
    </source>
</evidence>
<dbReference type="AlphaFoldDB" id="A0A8J5V1E9"/>
<evidence type="ECO:0000313" key="5">
    <source>
        <dbReference type="Proteomes" id="UP000729402"/>
    </source>
</evidence>
<dbReference type="OrthoDB" id="1919336at2759"/>
<name>A0A8J5V1E9_ZIZPA</name>
<feature type="DNA-binding region" description="HMG box" evidence="1">
    <location>
        <begin position="97"/>
        <end position="166"/>
    </location>
</feature>
<feature type="domain" description="HMG box" evidence="3">
    <location>
        <begin position="97"/>
        <end position="166"/>
    </location>
</feature>
<evidence type="ECO:0000256" key="1">
    <source>
        <dbReference type="PROSITE-ProRule" id="PRU00267"/>
    </source>
</evidence>
<dbReference type="PANTHER" id="PTHR47658">
    <property type="entry name" value="HIGH MOBILITY GROUP B PROTEIN 12-RELATED"/>
    <property type="match status" value="1"/>
</dbReference>
<protein>
    <recommendedName>
        <fullName evidence="3">HMG box domain-containing protein</fullName>
    </recommendedName>
</protein>